<proteinExistence type="inferred from homology"/>
<dbReference type="Pfam" id="PF05532">
    <property type="entry name" value="CsbD"/>
    <property type="match status" value="1"/>
</dbReference>
<dbReference type="RefSeq" id="WP_344725008.1">
    <property type="nucleotide sequence ID" value="NZ_BAAAUS010000028.1"/>
</dbReference>
<organism evidence="3 4">
    <name type="scientific">Pseudonocardia yunnanensis</name>
    <dbReference type="NCBI Taxonomy" id="58107"/>
    <lineage>
        <taxon>Bacteria</taxon>
        <taxon>Bacillati</taxon>
        <taxon>Actinomycetota</taxon>
        <taxon>Actinomycetes</taxon>
        <taxon>Pseudonocardiales</taxon>
        <taxon>Pseudonocardiaceae</taxon>
        <taxon>Pseudonocardia</taxon>
    </lineage>
</organism>
<dbReference type="SUPFAM" id="SSF69047">
    <property type="entry name" value="Hypothetical protein YjbJ"/>
    <property type="match status" value="1"/>
</dbReference>
<feature type="domain" description="CsbD-like" evidence="2">
    <location>
        <begin position="5"/>
        <end position="56"/>
    </location>
</feature>
<name>A0ABW4F5M6_9PSEU</name>
<keyword evidence="4" id="KW-1185">Reference proteome</keyword>
<evidence type="ECO:0000256" key="1">
    <source>
        <dbReference type="ARBA" id="ARBA00009129"/>
    </source>
</evidence>
<comment type="similarity">
    <text evidence="1">Belongs to the UPF0337 (CsbD) family.</text>
</comment>
<evidence type="ECO:0000259" key="2">
    <source>
        <dbReference type="Pfam" id="PF05532"/>
    </source>
</evidence>
<evidence type="ECO:0000313" key="4">
    <source>
        <dbReference type="Proteomes" id="UP001597114"/>
    </source>
</evidence>
<dbReference type="Proteomes" id="UP001597114">
    <property type="component" value="Unassembled WGS sequence"/>
</dbReference>
<gene>
    <name evidence="3" type="ORF">ACFSJD_36040</name>
</gene>
<dbReference type="Gene3D" id="1.10.1470.10">
    <property type="entry name" value="YjbJ"/>
    <property type="match status" value="1"/>
</dbReference>
<reference evidence="4" key="1">
    <citation type="journal article" date="2019" name="Int. J. Syst. Evol. Microbiol.">
        <title>The Global Catalogue of Microorganisms (GCM) 10K type strain sequencing project: providing services to taxonomists for standard genome sequencing and annotation.</title>
        <authorList>
            <consortium name="The Broad Institute Genomics Platform"/>
            <consortium name="The Broad Institute Genome Sequencing Center for Infectious Disease"/>
            <person name="Wu L."/>
            <person name="Ma J."/>
        </authorList>
    </citation>
    <scope>NUCLEOTIDE SEQUENCE [LARGE SCALE GENOMIC DNA]</scope>
    <source>
        <strain evidence="4">CCM 7043</strain>
    </source>
</reference>
<dbReference type="InterPro" id="IPR036629">
    <property type="entry name" value="YjbJ_sf"/>
</dbReference>
<protein>
    <submittedName>
        <fullName evidence="3">CsbD family protein</fullName>
    </submittedName>
</protein>
<comment type="caution">
    <text evidence="3">The sequence shown here is derived from an EMBL/GenBank/DDBJ whole genome shotgun (WGS) entry which is preliminary data.</text>
</comment>
<dbReference type="InterPro" id="IPR008462">
    <property type="entry name" value="CsbD"/>
</dbReference>
<evidence type="ECO:0000313" key="3">
    <source>
        <dbReference type="EMBL" id="MFD1522946.1"/>
    </source>
</evidence>
<dbReference type="EMBL" id="JBHUCO010000054">
    <property type="protein sequence ID" value="MFD1522946.1"/>
    <property type="molecule type" value="Genomic_DNA"/>
</dbReference>
<sequence>MGFADKFRIKAQELRGRIKRNTGEVTDDKGLQARGRVDEVKSYLMRIVEKVKDAFRGRGPSRRRRQH</sequence>
<accession>A0ABW4F5M6</accession>